<proteinExistence type="inferred from homology"/>
<sequence>MVGAAQIWFPNPIISPSKDGISRPRMCFCGESANPTILFRTSSLSFLSTLHLNFSPQNSRKLVTATYFSARASSSSSVEQAEYIEEAGTKVKFQKWINLPGLSSSLTLLGTGYREKVFAIIGVKVYAAGFYVNPSLANSLIDWKGRSAVEMEKDALFFKPIFEAPVEKSIQIVLVRDIDGKTFWDALNEAISTNLKNPTPVDESALSTFRSIFQDRPLKKGTNVVLTWVNQHKMLVSVSSDGLPTSVEATIESNKVNRALFIVYFGGKPISPALKGSVSKGLATILYILTTSAMVGLSDGSEQDCNNDLRYDEGNNAYRDVEYQGLRIFHLRPLSES</sequence>
<dbReference type="GO" id="GO:0005504">
    <property type="term" value="F:fatty acid binding"/>
    <property type="evidence" value="ECO:0007669"/>
    <property type="project" value="TreeGrafter"/>
</dbReference>
<gene>
    <name evidence="4" type="ORF">RJ641_000050</name>
</gene>
<dbReference type="InterPro" id="IPR016087">
    <property type="entry name" value="Chalcone_isomerase"/>
</dbReference>
<reference evidence="4 5" key="1">
    <citation type="submission" date="2023-12" db="EMBL/GenBank/DDBJ databases">
        <title>A high-quality genome assembly for Dillenia turbinata (Dilleniales).</title>
        <authorList>
            <person name="Chanderbali A."/>
        </authorList>
    </citation>
    <scope>NUCLEOTIDE SEQUENCE [LARGE SCALE GENOMIC DNA]</scope>
    <source>
        <strain evidence="4">LSX21</strain>
        <tissue evidence="4">Leaf</tissue>
    </source>
</reference>
<dbReference type="GO" id="GO:0016872">
    <property type="term" value="F:intramolecular lyase activity"/>
    <property type="evidence" value="ECO:0007669"/>
    <property type="project" value="InterPro"/>
</dbReference>
<dbReference type="InterPro" id="IPR036298">
    <property type="entry name" value="Chalcone_isomerase_sf"/>
</dbReference>
<dbReference type="GO" id="GO:0006631">
    <property type="term" value="P:fatty acid metabolic process"/>
    <property type="evidence" value="ECO:0007669"/>
    <property type="project" value="TreeGrafter"/>
</dbReference>
<dbReference type="Proteomes" id="UP001370490">
    <property type="component" value="Unassembled WGS sequence"/>
</dbReference>
<comment type="similarity">
    <text evidence="1 2">Belongs to the chalcone isomerase family.</text>
</comment>
<feature type="domain" description="Chalcone isomerase" evidence="3">
    <location>
        <begin position="91"/>
        <end position="283"/>
    </location>
</feature>
<accession>A0AAN8ZR46</accession>
<keyword evidence="5" id="KW-1185">Reference proteome</keyword>
<evidence type="ECO:0000256" key="1">
    <source>
        <dbReference type="ARBA" id="ARBA00007166"/>
    </source>
</evidence>
<evidence type="ECO:0000313" key="4">
    <source>
        <dbReference type="EMBL" id="KAK6946577.1"/>
    </source>
</evidence>
<evidence type="ECO:0000313" key="5">
    <source>
        <dbReference type="Proteomes" id="UP001370490"/>
    </source>
</evidence>
<evidence type="ECO:0000256" key="2">
    <source>
        <dbReference type="RuleBase" id="RU361158"/>
    </source>
</evidence>
<evidence type="ECO:0000259" key="3">
    <source>
        <dbReference type="Pfam" id="PF02431"/>
    </source>
</evidence>
<protein>
    <recommendedName>
        <fullName evidence="2">Chalcone-flavonone isomerase family protein</fullName>
    </recommendedName>
</protein>
<organism evidence="4 5">
    <name type="scientific">Dillenia turbinata</name>
    <dbReference type="NCBI Taxonomy" id="194707"/>
    <lineage>
        <taxon>Eukaryota</taxon>
        <taxon>Viridiplantae</taxon>
        <taxon>Streptophyta</taxon>
        <taxon>Embryophyta</taxon>
        <taxon>Tracheophyta</taxon>
        <taxon>Spermatophyta</taxon>
        <taxon>Magnoliopsida</taxon>
        <taxon>eudicotyledons</taxon>
        <taxon>Gunneridae</taxon>
        <taxon>Pentapetalae</taxon>
        <taxon>Dilleniales</taxon>
        <taxon>Dilleniaceae</taxon>
        <taxon>Dillenia</taxon>
    </lineage>
</organism>
<dbReference type="EMBL" id="JBAMMX010000001">
    <property type="protein sequence ID" value="KAK6946577.1"/>
    <property type="molecule type" value="Genomic_DNA"/>
</dbReference>
<dbReference type="SUPFAM" id="SSF54626">
    <property type="entry name" value="Chalcone isomerase"/>
    <property type="match status" value="1"/>
</dbReference>
<comment type="caution">
    <text evidence="4">The sequence shown here is derived from an EMBL/GenBank/DDBJ whole genome shotgun (WGS) entry which is preliminary data.</text>
</comment>
<dbReference type="GO" id="GO:0009570">
    <property type="term" value="C:chloroplast stroma"/>
    <property type="evidence" value="ECO:0007669"/>
    <property type="project" value="TreeGrafter"/>
</dbReference>
<name>A0AAN8ZR46_9MAGN</name>
<dbReference type="InterPro" id="IPR016089">
    <property type="entry name" value="Chalcone_isomerase_bundle_sf"/>
</dbReference>
<dbReference type="Gene3D" id="3.50.70.10">
    <property type="match status" value="1"/>
</dbReference>
<keyword evidence="4" id="KW-0413">Isomerase</keyword>
<dbReference type="PANTHER" id="PTHR47698:SF2">
    <property type="entry name" value="FATTY-ACID-BINDING PROTEIN 3, CHLOROPLASTIC"/>
    <property type="match status" value="1"/>
</dbReference>
<dbReference type="PANTHER" id="PTHR47698">
    <property type="entry name" value="FATTY-ACID-BINDING PROTEIN 3, CHLOROPLASTIC"/>
    <property type="match status" value="1"/>
</dbReference>
<dbReference type="InterPro" id="IPR016088">
    <property type="entry name" value="Chalcone_isomerase_3-sand"/>
</dbReference>
<dbReference type="Pfam" id="PF02431">
    <property type="entry name" value="Chalcone"/>
    <property type="match status" value="1"/>
</dbReference>
<dbReference type="Gene3D" id="1.10.890.20">
    <property type="match status" value="1"/>
</dbReference>
<dbReference type="AlphaFoldDB" id="A0AAN8ZR46"/>